<dbReference type="OrthoDB" id="982075at2"/>
<evidence type="ECO:0000313" key="2">
    <source>
        <dbReference type="Proteomes" id="UP000317624"/>
    </source>
</evidence>
<dbReference type="RefSeq" id="WP_144843535.1">
    <property type="nucleotide sequence ID" value="NZ_VMRJ01000001.1"/>
</dbReference>
<comment type="caution">
    <text evidence="1">The sequence shown here is derived from an EMBL/GenBank/DDBJ whole genome shotgun (WGS) entry which is preliminary data.</text>
</comment>
<dbReference type="EMBL" id="VMRJ01000001">
    <property type="protein sequence ID" value="TVT42869.1"/>
    <property type="molecule type" value="Genomic_DNA"/>
</dbReference>
<evidence type="ECO:0000313" key="1">
    <source>
        <dbReference type="EMBL" id="TVT42869.1"/>
    </source>
</evidence>
<sequence>MFYLPTDDSVETIDREQLTGLEFVHDDVLAQDPDQQKRRRADAERAVLLTNTNHTKTTIFFRTADGHTKRVRAMVLTAHANYLTLKGDINLPLRAVLGLES</sequence>
<reference evidence="1 2" key="1">
    <citation type="submission" date="2019-07" db="EMBL/GenBank/DDBJ databases">
        <title>Hymenobacter sp. straun FUR1 Genome sequencing and assembly.</title>
        <authorList>
            <person name="Chhetri G."/>
        </authorList>
    </citation>
    <scope>NUCLEOTIDE SEQUENCE [LARGE SCALE GENOMIC DNA]</scope>
    <source>
        <strain evidence="1 2">Fur1</strain>
    </source>
</reference>
<proteinExistence type="predicted"/>
<keyword evidence="2" id="KW-1185">Reference proteome</keyword>
<protein>
    <submittedName>
        <fullName evidence="1">Uncharacterized protein</fullName>
    </submittedName>
</protein>
<dbReference type="Proteomes" id="UP000317624">
    <property type="component" value="Unassembled WGS sequence"/>
</dbReference>
<accession>A0A558C264</accession>
<dbReference type="AlphaFoldDB" id="A0A558C264"/>
<organism evidence="1 2">
    <name type="scientific">Hymenobacter setariae</name>
    <dbReference type="NCBI Taxonomy" id="2594794"/>
    <lineage>
        <taxon>Bacteria</taxon>
        <taxon>Pseudomonadati</taxon>
        <taxon>Bacteroidota</taxon>
        <taxon>Cytophagia</taxon>
        <taxon>Cytophagales</taxon>
        <taxon>Hymenobacteraceae</taxon>
        <taxon>Hymenobacter</taxon>
    </lineage>
</organism>
<name>A0A558C264_9BACT</name>
<gene>
    <name evidence="1" type="ORF">FNT36_01900</name>
</gene>